<keyword evidence="3" id="KW-1185">Reference proteome</keyword>
<dbReference type="InterPro" id="IPR001279">
    <property type="entry name" value="Metallo-B-lactamas"/>
</dbReference>
<evidence type="ECO:0000313" key="2">
    <source>
        <dbReference type="EMBL" id="KPV73456.1"/>
    </source>
</evidence>
<dbReference type="GO" id="GO:0070292">
    <property type="term" value="P:N-acylphosphatidylethanolamine metabolic process"/>
    <property type="evidence" value="ECO:0007669"/>
    <property type="project" value="TreeGrafter"/>
</dbReference>
<organism evidence="2 3">
    <name type="scientific">Rhodotorula graminis (strain WP1)</name>
    <dbReference type="NCBI Taxonomy" id="578459"/>
    <lineage>
        <taxon>Eukaryota</taxon>
        <taxon>Fungi</taxon>
        <taxon>Dikarya</taxon>
        <taxon>Basidiomycota</taxon>
        <taxon>Pucciniomycotina</taxon>
        <taxon>Microbotryomycetes</taxon>
        <taxon>Sporidiobolales</taxon>
        <taxon>Sporidiobolaceae</taxon>
        <taxon>Rhodotorula</taxon>
    </lineage>
</organism>
<proteinExistence type="predicted"/>
<dbReference type="Gene3D" id="3.60.15.10">
    <property type="entry name" value="Ribonuclease Z/Hydroxyacylglutathione hydrolase-like"/>
    <property type="match status" value="2"/>
</dbReference>
<dbReference type="GO" id="GO:0070290">
    <property type="term" value="F:N-acylphosphatidylethanolamine-specific phospholipase D activity"/>
    <property type="evidence" value="ECO:0007669"/>
    <property type="project" value="TreeGrafter"/>
</dbReference>
<dbReference type="SUPFAM" id="SSF56281">
    <property type="entry name" value="Metallo-hydrolase/oxidoreductase"/>
    <property type="match status" value="2"/>
</dbReference>
<dbReference type="OMA" id="CVPAQHT"/>
<dbReference type="GO" id="GO:0070291">
    <property type="term" value="P:N-acylethanolamine metabolic process"/>
    <property type="evidence" value="ECO:0007669"/>
    <property type="project" value="TreeGrafter"/>
</dbReference>
<dbReference type="EMBL" id="KQ474083">
    <property type="protein sequence ID" value="KPV73456.1"/>
    <property type="molecule type" value="Genomic_DNA"/>
</dbReference>
<dbReference type="InterPro" id="IPR036866">
    <property type="entry name" value="RibonucZ/Hydroxyglut_hydro"/>
</dbReference>
<dbReference type="AlphaFoldDB" id="A0A0P9FCM9"/>
<feature type="domain" description="Metallo-beta-lactamase" evidence="1">
    <location>
        <begin position="11"/>
        <end position="149"/>
    </location>
</feature>
<dbReference type="GO" id="GO:0005737">
    <property type="term" value="C:cytoplasm"/>
    <property type="evidence" value="ECO:0007669"/>
    <property type="project" value="TreeGrafter"/>
</dbReference>
<dbReference type="PANTHER" id="PTHR15032:SF27">
    <property type="entry name" value="N-ACYL-PHOSPHATIDYLETHANOLAMINE-HYDROLYZING PHOSPHOLIPASE D"/>
    <property type="match status" value="1"/>
</dbReference>
<accession>A0A0P9FCM9</accession>
<gene>
    <name evidence="2" type="ORF">RHOBADRAFT_22437</name>
</gene>
<dbReference type="PANTHER" id="PTHR15032">
    <property type="entry name" value="N-ACYL-PHOSPHATIDYLETHANOLAMINE-HYDROLYZING PHOSPHOLIPASE D"/>
    <property type="match status" value="1"/>
</dbReference>
<dbReference type="RefSeq" id="XP_018269505.1">
    <property type="nucleotide sequence ID" value="XM_018412576.1"/>
</dbReference>
<dbReference type="Proteomes" id="UP000053890">
    <property type="component" value="Unassembled WGS sequence"/>
</dbReference>
<sequence>MFSARASPVTWFGPKRMREAPCLVEDLPGVDLVLISHNHYDHLDLATILAVHARWPRAMYCVGLGNAPWFIARGISPDQVREMDWWEEVVFPASQFLDRPTSGRRRAPRAEGAAEEIWVTCVPAQHTSGRSLLDQRKTLWCGWVVERLARAKVATLPASFPPATSPSSSFPTSRTSFRASSSIATSSDTLLDPFDDSHGVDYAAWARRAVEGGLPAARARAEETMATARWVRRGSVYHAGDTGCRPCAGSPLTSPVFSALGAEYGPFDLSFIPIWRGGTLGFISALGLRLCQENLPTSTHASPTDAVQIHLDVRSRNTVGIHFGTFQGSHLEALEALHELESACDEAGVRNLRDEKGGKRGRMGRVDIGETIVVPVRAQIIDV</sequence>
<name>A0A0P9FCM9_RHOGW</name>
<dbReference type="GeneID" id="28973025"/>
<evidence type="ECO:0000313" key="3">
    <source>
        <dbReference type="Proteomes" id="UP000053890"/>
    </source>
</evidence>
<reference evidence="2 3" key="1">
    <citation type="journal article" date="2015" name="Front. Microbiol.">
        <title>Genome sequence of the plant growth promoting endophytic yeast Rhodotorula graminis WP1.</title>
        <authorList>
            <person name="Firrincieli A."/>
            <person name="Otillar R."/>
            <person name="Salamov A."/>
            <person name="Schmutz J."/>
            <person name="Khan Z."/>
            <person name="Redman R.S."/>
            <person name="Fleck N.D."/>
            <person name="Lindquist E."/>
            <person name="Grigoriev I.V."/>
            <person name="Doty S.L."/>
        </authorList>
    </citation>
    <scope>NUCLEOTIDE SEQUENCE [LARGE SCALE GENOMIC DNA]</scope>
    <source>
        <strain evidence="2 3">WP1</strain>
    </source>
</reference>
<dbReference type="Pfam" id="PF12706">
    <property type="entry name" value="Lactamase_B_2"/>
    <property type="match status" value="1"/>
</dbReference>
<evidence type="ECO:0000259" key="1">
    <source>
        <dbReference type="Pfam" id="PF12706"/>
    </source>
</evidence>
<protein>
    <recommendedName>
        <fullName evidence="1">Metallo-beta-lactamase domain-containing protein</fullName>
    </recommendedName>
</protein>
<dbReference type="OrthoDB" id="332863at2759"/>